<keyword evidence="3" id="KW-0560">Oxidoreductase</keyword>
<dbReference type="Gene3D" id="3.40.605.10">
    <property type="entry name" value="Aldehyde Dehydrogenase, Chain A, domain 1"/>
    <property type="match status" value="1"/>
</dbReference>
<name>A0AAV3SYJ0_9EURY</name>
<proteinExistence type="inferred from homology"/>
<evidence type="ECO:0000313" key="7">
    <source>
        <dbReference type="Proteomes" id="UP001500194"/>
    </source>
</evidence>
<keyword evidence="4" id="KW-0520">NAD</keyword>
<gene>
    <name evidence="6" type="ORF">GCM10009019_04830</name>
</gene>
<dbReference type="PANTHER" id="PTHR42986:SF1">
    <property type="entry name" value="BENZALDEHYDE DEHYDROGENASE YFMT"/>
    <property type="match status" value="1"/>
</dbReference>
<evidence type="ECO:0000256" key="1">
    <source>
        <dbReference type="ARBA" id="ARBA00009986"/>
    </source>
</evidence>
<evidence type="ECO:0000256" key="2">
    <source>
        <dbReference type="ARBA" id="ARBA00011881"/>
    </source>
</evidence>
<comment type="similarity">
    <text evidence="1">Belongs to the aldehyde dehydrogenase family.</text>
</comment>
<evidence type="ECO:0000256" key="4">
    <source>
        <dbReference type="ARBA" id="ARBA00023027"/>
    </source>
</evidence>
<dbReference type="FunFam" id="3.40.309.10:FF:000009">
    <property type="entry name" value="Aldehyde dehydrogenase A"/>
    <property type="match status" value="1"/>
</dbReference>
<dbReference type="EMBL" id="BAAADU010000002">
    <property type="protein sequence ID" value="GAA0645648.1"/>
    <property type="molecule type" value="Genomic_DNA"/>
</dbReference>
<evidence type="ECO:0000256" key="3">
    <source>
        <dbReference type="ARBA" id="ARBA00023002"/>
    </source>
</evidence>
<feature type="domain" description="Aldehyde dehydrogenase" evidence="5">
    <location>
        <begin position="20"/>
        <end position="478"/>
    </location>
</feature>
<dbReference type="SUPFAM" id="SSF53720">
    <property type="entry name" value="ALDH-like"/>
    <property type="match status" value="1"/>
</dbReference>
<dbReference type="GO" id="GO:0016620">
    <property type="term" value="F:oxidoreductase activity, acting on the aldehyde or oxo group of donors, NAD or NADP as acceptor"/>
    <property type="evidence" value="ECO:0007669"/>
    <property type="project" value="InterPro"/>
</dbReference>
<dbReference type="GeneID" id="68572400"/>
<evidence type="ECO:0000313" key="6">
    <source>
        <dbReference type="EMBL" id="GAA0645648.1"/>
    </source>
</evidence>
<accession>A0AAV3SYJ0</accession>
<evidence type="ECO:0000259" key="5">
    <source>
        <dbReference type="Pfam" id="PF00171"/>
    </source>
</evidence>
<reference evidence="6 7" key="1">
    <citation type="journal article" date="2019" name="Int. J. Syst. Evol. Microbiol.">
        <title>The Global Catalogue of Microorganisms (GCM) 10K type strain sequencing project: providing services to taxonomists for standard genome sequencing and annotation.</title>
        <authorList>
            <consortium name="The Broad Institute Genomics Platform"/>
            <consortium name="The Broad Institute Genome Sequencing Center for Infectious Disease"/>
            <person name="Wu L."/>
            <person name="Ma J."/>
        </authorList>
    </citation>
    <scope>NUCLEOTIDE SEQUENCE [LARGE SCALE GENOMIC DNA]</scope>
    <source>
        <strain evidence="6 7">JCM 16327</strain>
    </source>
</reference>
<protein>
    <submittedName>
        <fullName evidence="6">Aldehyde dehydrogenase family protein</fullName>
    </submittedName>
</protein>
<dbReference type="InterPro" id="IPR016162">
    <property type="entry name" value="Ald_DH_N"/>
</dbReference>
<dbReference type="Pfam" id="PF00171">
    <property type="entry name" value="Aldedh"/>
    <property type="match status" value="1"/>
</dbReference>
<dbReference type="Proteomes" id="UP001500194">
    <property type="component" value="Unassembled WGS sequence"/>
</dbReference>
<dbReference type="AlphaFoldDB" id="A0AAV3SYJ0"/>
<organism evidence="6 7">
    <name type="scientific">Salarchaeum japonicum</name>
    <dbReference type="NCBI Taxonomy" id="555573"/>
    <lineage>
        <taxon>Archaea</taxon>
        <taxon>Methanobacteriati</taxon>
        <taxon>Methanobacteriota</taxon>
        <taxon>Stenosarchaea group</taxon>
        <taxon>Halobacteria</taxon>
        <taxon>Halobacteriales</taxon>
        <taxon>Halobacteriaceae</taxon>
    </lineage>
</organism>
<comment type="caution">
    <text evidence="6">The sequence shown here is derived from an EMBL/GenBank/DDBJ whole genome shotgun (WGS) entry which is preliminary data.</text>
</comment>
<sequence length="491" mass="52122">MAQTSETEGEWNRLYVDGEWRASASGDTIPVENPATREQFAEVPAGTVEDVDAAYEAADAAQDEWAALSRAERLEYVEAMRDELQERYEEIAGLLARESGSAMGKATGEVGISLADFGTALSVEPEGEDVRDSQFVSGKDHHIVREPVGVVGIISPWNYPLHLTTRALAPALALGNTVVVKPASDTPVTGGLLLAEVADEVGVPDGVVNVVTGHGSDIGDRVAGHPTPRVLSFTGSTAVGRSVGKHAGENLAMPALELGGNGPFVVTESADVEQAAAAGAVGSFTHQGQVCISINRHVVHESVYDEYVERLVEHAESLTVGDPTDPETDFGPIVNESQRDDLAEFVADSVEEGATLETGGDYDELFFEPTVLSGATNDIAAACNEHFGPIAPAIPVESDDEAVAVANDTEYGLSAGVFADDTEYGRELADRIDAGMVHVNDHPIQDEPNAPFGGMKASGLGRYNGEWIIDELTEPKWISVQNEPRDYDLLE</sequence>
<dbReference type="PANTHER" id="PTHR42986">
    <property type="entry name" value="BENZALDEHYDE DEHYDROGENASE YFMT"/>
    <property type="match status" value="1"/>
</dbReference>
<dbReference type="InterPro" id="IPR016163">
    <property type="entry name" value="Ald_DH_C"/>
</dbReference>
<keyword evidence="7" id="KW-1185">Reference proteome</keyword>
<dbReference type="RefSeq" id="WP_227261804.1">
    <property type="nucleotide sequence ID" value="NZ_BAAADU010000002.1"/>
</dbReference>
<dbReference type="Gene3D" id="3.40.309.10">
    <property type="entry name" value="Aldehyde Dehydrogenase, Chain A, domain 2"/>
    <property type="match status" value="1"/>
</dbReference>
<comment type="subunit">
    <text evidence="2">Homotetramer.</text>
</comment>
<dbReference type="FunFam" id="3.40.605.10:FF:000007">
    <property type="entry name" value="NAD/NADP-dependent betaine aldehyde dehydrogenase"/>
    <property type="match status" value="1"/>
</dbReference>
<dbReference type="InterPro" id="IPR016161">
    <property type="entry name" value="Ald_DH/histidinol_DH"/>
</dbReference>
<dbReference type="InterPro" id="IPR015590">
    <property type="entry name" value="Aldehyde_DH_dom"/>
</dbReference>